<organism evidence="1 2">
    <name type="scientific">Pontibacter toksunensis</name>
    <dbReference type="NCBI Taxonomy" id="1332631"/>
    <lineage>
        <taxon>Bacteria</taxon>
        <taxon>Pseudomonadati</taxon>
        <taxon>Bacteroidota</taxon>
        <taxon>Cytophagia</taxon>
        <taxon>Cytophagales</taxon>
        <taxon>Hymenobacteraceae</taxon>
        <taxon>Pontibacter</taxon>
    </lineage>
</organism>
<dbReference type="EMBL" id="JBHUOX010000025">
    <property type="protein sequence ID" value="MFD3003208.1"/>
    <property type="molecule type" value="Genomic_DNA"/>
</dbReference>
<keyword evidence="2" id="KW-1185">Reference proteome</keyword>
<dbReference type="RefSeq" id="WP_377490125.1">
    <property type="nucleotide sequence ID" value="NZ_JBHUOX010000025.1"/>
</dbReference>
<protein>
    <submittedName>
        <fullName evidence="1">Uncharacterized protein</fullName>
    </submittedName>
</protein>
<comment type="caution">
    <text evidence="1">The sequence shown here is derived from an EMBL/GenBank/DDBJ whole genome shotgun (WGS) entry which is preliminary data.</text>
</comment>
<dbReference type="Proteomes" id="UP001597641">
    <property type="component" value="Unassembled WGS sequence"/>
</dbReference>
<name>A0ABW6C1P9_9BACT</name>
<reference evidence="2" key="1">
    <citation type="journal article" date="2019" name="Int. J. Syst. Evol. Microbiol.">
        <title>The Global Catalogue of Microorganisms (GCM) 10K type strain sequencing project: providing services to taxonomists for standard genome sequencing and annotation.</title>
        <authorList>
            <consortium name="The Broad Institute Genomics Platform"/>
            <consortium name="The Broad Institute Genome Sequencing Center for Infectious Disease"/>
            <person name="Wu L."/>
            <person name="Ma J."/>
        </authorList>
    </citation>
    <scope>NUCLEOTIDE SEQUENCE [LARGE SCALE GENOMIC DNA]</scope>
    <source>
        <strain evidence="2">KCTC 23984</strain>
    </source>
</reference>
<proteinExistence type="predicted"/>
<evidence type="ECO:0000313" key="1">
    <source>
        <dbReference type="EMBL" id="MFD3003208.1"/>
    </source>
</evidence>
<evidence type="ECO:0000313" key="2">
    <source>
        <dbReference type="Proteomes" id="UP001597641"/>
    </source>
</evidence>
<accession>A0ABW6C1P9</accession>
<sequence length="82" mass="8818">MSLQYRVPAVTAAGLHKSKGIIYGDIVGKPVAPANSLWPVTLLWYTVLRVHGTHLVVVLSLAQLPGPRGVWSKDSGLTAKLF</sequence>
<gene>
    <name evidence="1" type="ORF">ACFS7Z_22795</name>
</gene>